<dbReference type="Proteomes" id="UP000297963">
    <property type="component" value="Unassembled WGS sequence"/>
</dbReference>
<evidence type="ECO:0000313" key="5">
    <source>
        <dbReference type="Proteomes" id="UP000297963"/>
    </source>
</evidence>
<dbReference type="InterPro" id="IPR043777">
    <property type="entry name" value="DUF5719"/>
</dbReference>
<keyword evidence="1" id="KW-1133">Transmembrane helix</keyword>
<comment type="caution">
    <text evidence="3">The sequence shown here is derived from an EMBL/GenBank/DDBJ whole genome shotgun (WGS) entry which is preliminary data.</text>
</comment>
<evidence type="ECO:0000313" key="3">
    <source>
        <dbReference type="EMBL" id="TFB81492.1"/>
    </source>
</evidence>
<dbReference type="STRING" id="995038.SAMN05216274_12234"/>
<dbReference type="Pfam" id="PF18986">
    <property type="entry name" value="DUF5719"/>
    <property type="match status" value="1"/>
</dbReference>
<organism evidence="3 5">
    <name type="scientific">Cryobacterium levicorallinum</name>
    <dbReference type="NCBI Taxonomy" id="995038"/>
    <lineage>
        <taxon>Bacteria</taxon>
        <taxon>Bacillati</taxon>
        <taxon>Actinomycetota</taxon>
        <taxon>Actinomycetes</taxon>
        <taxon>Micrococcales</taxon>
        <taxon>Microbacteriaceae</taxon>
        <taxon>Cryobacterium</taxon>
    </lineage>
</organism>
<evidence type="ECO:0000313" key="2">
    <source>
        <dbReference type="EMBL" id="SFH93105.1"/>
    </source>
</evidence>
<sequence>MPARSTLVRIGGRAGRGVLGLVGIAVVVAVGAASTLVTLPTVENEPRSSEIVPLPSEQQRVCPGPLLTLAEDSTQAQSASSVGFAAAVYGAIDAAGSDFDQIRPDVTEISAVDDSSSRQPPLLLTVPVQDGATVPPLVAGSQSQVVGTDTLGGLAVASCTEAASESWLVGGSTDIGGSSLLLLSNPSTVLATVDVTVYGESGIVDAPGASGILVQPGEQRVISLAGLAPNLKSPVVRVSSRGGQVAAALEQSSIRGIEPGGVEIIGATATPALNQTIAGVRVTSAVAADTVTTGEGFNADTPSIRVFVPGTEAATVQIGVTSADGAADGTSTQVEIEPGVATEIPLSPLTVGSFSVKLRSDQPIVAAARTSSAGADGRDFGWFAASASLEGSFTVAVAEGPSPTLHLVNGG</sequence>
<feature type="transmembrane region" description="Helical" evidence="1">
    <location>
        <begin position="18"/>
        <end position="39"/>
    </location>
</feature>
<dbReference type="Proteomes" id="UP000199681">
    <property type="component" value="Unassembled WGS sequence"/>
</dbReference>
<keyword evidence="4" id="KW-1185">Reference proteome</keyword>
<reference evidence="2 4" key="1">
    <citation type="submission" date="2016-10" db="EMBL/GenBank/DDBJ databases">
        <authorList>
            <person name="Varghese N."/>
            <person name="Submissions S."/>
        </authorList>
    </citation>
    <scope>NUCLEOTIDE SEQUENCE [LARGE SCALE GENOMIC DNA]</scope>
    <source>
        <strain evidence="2 4">GMCC 1.11211</strain>
    </source>
</reference>
<accession>A0A1I3E2C9</accession>
<keyword evidence="1" id="KW-0472">Membrane</keyword>
<reference evidence="3 5" key="2">
    <citation type="submission" date="2019-03" db="EMBL/GenBank/DDBJ databases">
        <title>Genomics of glacier-inhabiting Cryobacterium strains.</title>
        <authorList>
            <person name="Liu Q."/>
            <person name="Xin Y.-H."/>
        </authorList>
    </citation>
    <scope>NUCLEOTIDE SEQUENCE [LARGE SCALE GENOMIC DNA]</scope>
    <source>
        <strain evidence="3 5">Hh34</strain>
    </source>
</reference>
<evidence type="ECO:0000313" key="4">
    <source>
        <dbReference type="Proteomes" id="UP000199681"/>
    </source>
</evidence>
<dbReference type="RefSeq" id="WP_092452640.1">
    <property type="nucleotide sequence ID" value="NZ_BKAC01000026.1"/>
</dbReference>
<evidence type="ECO:0008006" key="6">
    <source>
        <dbReference type="Google" id="ProtNLM"/>
    </source>
</evidence>
<dbReference type="EMBL" id="FOPW01000022">
    <property type="protein sequence ID" value="SFH93105.1"/>
    <property type="molecule type" value="Genomic_DNA"/>
</dbReference>
<keyword evidence="1" id="KW-0812">Transmembrane</keyword>
<dbReference type="EMBL" id="SOFE01000030">
    <property type="protein sequence ID" value="TFB81492.1"/>
    <property type="molecule type" value="Genomic_DNA"/>
</dbReference>
<dbReference type="AlphaFoldDB" id="A0A1I3E2C9"/>
<proteinExistence type="predicted"/>
<protein>
    <recommendedName>
        <fullName evidence="6">Large extracellular alpha-helical protein</fullName>
    </recommendedName>
</protein>
<evidence type="ECO:0000256" key="1">
    <source>
        <dbReference type="SAM" id="Phobius"/>
    </source>
</evidence>
<gene>
    <name evidence="3" type="ORF">E3O11_16460</name>
    <name evidence="2" type="ORF">SAMN05216274_12234</name>
</gene>
<name>A0A1I3E2C9_9MICO</name>